<dbReference type="Pfam" id="PF13407">
    <property type="entry name" value="Peripla_BP_4"/>
    <property type="match status" value="1"/>
</dbReference>
<reference evidence="4 5" key="1">
    <citation type="submission" date="2018-04" db="EMBL/GenBank/DDBJ databases">
        <title>Adhaeribacter sp. HMF7616 genome sequencing and assembly.</title>
        <authorList>
            <person name="Kang H."/>
            <person name="Kang J."/>
            <person name="Cha I."/>
            <person name="Kim H."/>
            <person name="Joh K."/>
        </authorList>
    </citation>
    <scope>NUCLEOTIDE SEQUENCE [LARGE SCALE GENOMIC DNA]</scope>
    <source>
        <strain evidence="4 5">HMF7616</strain>
    </source>
</reference>
<dbReference type="AlphaFoldDB" id="A0A369QDN3"/>
<protein>
    <recommendedName>
        <fullName evidence="3">Periplasmic binding protein domain-containing protein</fullName>
    </recommendedName>
</protein>
<dbReference type="Proteomes" id="UP000253919">
    <property type="component" value="Unassembled WGS sequence"/>
</dbReference>
<evidence type="ECO:0000256" key="1">
    <source>
        <dbReference type="ARBA" id="ARBA00004196"/>
    </source>
</evidence>
<accession>A0A369QDN3</accession>
<sequence>MQLQIALRDLLVGILTLTVVSCELPPRQKAATPEGTILTTVENDQIRPDEEYVMVTTAISMPMYVNHDQAAFKRWGQKMGVKTAILGPSEWDVPAQIETIEQVIASRPAGLLINGTDPGIAQAINKAVAAGIPTVVYDSDVPNSKRHAFLGTDWYQIGLMQGEEMVRLTGGQGKIAYMGILGLTNMEAGFQGLLDVLKKYPKMQVVGKYDDKANVELAAKITSDVLAAHPDLAGICGFDSNSGPGIALAVKEAGKAGKVKITTVDWEPEHLQLVKDGVIQMLAGQKRELFTWYGAQFLFDMVHRTNRLSSNDAASGITNVPTTINTGLLRITKENVDQFLKK</sequence>
<dbReference type="GO" id="GO:0030288">
    <property type="term" value="C:outer membrane-bounded periplasmic space"/>
    <property type="evidence" value="ECO:0007669"/>
    <property type="project" value="TreeGrafter"/>
</dbReference>
<gene>
    <name evidence="4" type="ORF">AHMF7616_01418</name>
</gene>
<dbReference type="Gene3D" id="3.40.50.2300">
    <property type="match status" value="2"/>
</dbReference>
<dbReference type="CDD" id="cd19969">
    <property type="entry name" value="PBP1_ABC_sugar_binding-like"/>
    <property type="match status" value="1"/>
</dbReference>
<dbReference type="OrthoDB" id="6196975at2"/>
<comment type="similarity">
    <text evidence="2">Belongs to the bacterial solute-binding protein 2 family.</text>
</comment>
<keyword evidence="5" id="KW-1185">Reference proteome</keyword>
<dbReference type="RefSeq" id="WP_115372219.1">
    <property type="nucleotide sequence ID" value="NZ_QASA01000001.1"/>
</dbReference>
<dbReference type="EMBL" id="QASA01000001">
    <property type="protein sequence ID" value="RDC62824.1"/>
    <property type="molecule type" value="Genomic_DNA"/>
</dbReference>
<dbReference type="GO" id="GO:0030246">
    <property type="term" value="F:carbohydrate binding"/>
    <property type="evidence" value="ECO:0007669"/>
    <property type="project" value="TreeGrafter"/>
</dbReference>
<dbReference type="InterPro" id="IPR050555">
    <property type="entry name" value="Bact_Solute-Bind_Prot2"/>
</dbReference>
<comment type="caution">
    <text evidence="4">The sequence shown here is derived from an EMBL/GenBank/DDBJ whole genome shotgun (WGS) entry which is preliminary data.</text>
</comment>
<dbReference type="SUPFAM" id="SSF53822">
    <property type="entry name" value="Periplasmic binding protein-like I"/>
    <property type="match status" value="1"/>
</dbReference>
<dbReference type="InterPro" id="IPR025997">
    <property type="entry name" value="SBP_2_dom"/>
</dbReference>
<dbReference type="PANTHER" id="PTHR30036:SF7">
    <property type="entry name" value="ABC TRANSPORTER PERIPLASMIC-BINDING PROTEIN YPHF"/>
    <property type="match status" value="1"/>
</dbReference>
<name>A0A369QDN3_9BACT</name>
<evidence type="ECO:0000313" key="4">
    <source>
        <dbReference type="EMBL" id="RDC62824.1"/>
    </source>
</evidence>
<organism evidence="4 5">
    <name type="scientific">Adhaeribacter pallidiroseus</name>
    <dbReference type="NCBI Taxonomy" id="2072847"/>
    <lineage>
        <taxon>Bacteria</taxon>
        <taxon>Pseudomonadati</taxon>
        <taxon>Bacteroidota</taxon>
        <taxon>Cytophagia</taxon>
        <taxon>Cytophagales</taxon>
        <taxon>Hymenobacteraceae</taxon>
        <taxon>Adhaeribacter</taxon>
    </lineage>
</organism>
<proteinExistence type="inferred from homology"/>
<evidence type="ECO:0000313" key="5">
    <source>
        <dbReference type="Proteomes" id="UP000253919"/>
    </source>
</evidence>
<dbReference type="PANTHER" id="PTHR30036">
    <property type="entry name" value="D-XYLOSE-BINDING PERIPLASMIC PROTEIN"/>
    <property type="match status" value="1"/>
</dbReference>
<feature type="domain" description="Periplasmic binding protein" evidence="3">
    <location>
        <begin position="54"/>
        <end position="300"/>
    </location>
</feature>
<comment type="subcellular location">
    <subcellularLocation>
        <location evidence="1">Cell envelope</location>
    </subcellularLocation>
</comment>
<evidence type="ECO:0000259" key="3">
    <source>
        <dbReference type="Pfam" id="PF13407"/>
    </source>
</evidence>
<dbReference type="InterPro" id="IPR028082">
    <property type="entry name" value="Peripla_BP_I"/>
</dbReference>
<evidence type="ECO:0000256" key="2">
    <source>
        <dbReference type="ARBA" id="ARBA00007639"/>
    </source>
</evidence>